<keyword evidence="8" id="KW-1185">Reference proteome</keyword>
<evidence type="ECO:0000256" key="2">
    <source>
        <dbReference type="ARBA" id="ARBA00010400"/>
    </source>
</evidence>
<evidence type="ECO:0000256" key="3">
    <source>
        <dbReference type="ARBA" id="ARBA00022525"/>
    </source>
</evidence>
<feature type="chain" id="PRO_5033091351" description="RxLR effector protein" evidence="5">
    <location>
        <begin position="20"/>
        <end position="157"/>
    </location>
</feature>
<comment type="domain">
    <text evidence="5">The RxLR-dEER motif acts to carry the protein into the host cell cytoplasm through binding to cell surface phosphatidylinositol-3-phosphate.</text>
</comment>
<evidence type="ECO:0000256" key="5">
    <source>
        <dbReference type="RuleBase" id="RU367124"/>
    </source>
</evidence>
<accession>A0A833VT62</accession>
<comment type="similarity">
    <text evidence="2 5">Belongs to the RxLR effector family.</text>
</comment>
<protein>
    <recommendedName>
        <fullName evidence="5">RxLR effector protein</fullName>
    </recommendedName>
</protein>
<comment type="subcellular location">
    <subcellularLocation>
        <location evidence="1 5">Secreted</location>
    </subcellularLocation>
</comment>
<dbReference type="GO" id="GO:0005576">
    <property type="term" value="C:extracellular region"/>
    <property type="evidence" value="ECO:0007669"/>
    <property type="project" value="UniProtKB-SubCell"/>
</dbReference>
<dbReference type="InterPro" id="IPR031825">
    <property type="entry name" value="RXLR"/>
</dbReference>
<reference evidence="6" key="1">
    <citation type="submission" date="2020-04" db="EMBL/GenBank/DDBJ databases">
        <title>Hybrid Assembly of Korean Phytophthora infestans isolates.</title>
        <authorList>
            <person name="Prokchorchik M."/>
            <person name="Lee Y."/>
            <person name="Seo J."/>
            <person name="Cho J.-H."/>
            <person name="Park Y.-E."/>
            <person name="Jang D.-C."/>
            <person name="Im J.-S."/>
            <person name="Choi J.-G."/>
            <person name="Park H.-J."/>
            <person name="Lee G.-B."/>
            <person name="Lee Y.-G."/>
            <person name="Hong S.-Y."/>
            <person name="Cho K."/>
            <person name="Sohn K.H."/>
        </authorList>
    </citation>
    <scope>NUCLEOTIDE SEQUENCE</scope>
    <source>
        <strain evidence="6">KR_1_A1</strain>
        <strain evidence="7">KR_2_A2</strain>
    </source>
</reference>
<comment type="caution">
    <text evidence="6">The sequence shown here is derived from an EMBL/GenBank/DDBJ whole genome shotgun (WGS) entry which is preliminary data.</text>
</comment>
<evidence type="ECO:0000313" key="6">
    <source>
        <dbReference type="EMBL" id="KAF4027394.1"/>
    </source>
</evidence>
<sequence length="157" mass="17404">MRLSSTLLLTTAAILVNNGNTLLAAGKMTNSNPPDTALHFNTENARAQGASLRALEEGVTDKAKEERGFFGSSSKLPAGVSKKAAKEMKKKWLKDSQLYDDMLVNNKKYYDALGVWKGLGYSEGKVSRAMAKLKKDENQISYIRNGYKHFLENVEVR</sequence>
<dbReference type="Proteomes" id="UP000602510">
    <property type="component" value="Unassembled WGS sequence"/>
</dbReference>
<dbReference type="EMBL" id="WSZM01001479">
    <property type="protein sequence ID" value="KAF4027394.1"/>
    <property type="molecule type" value="Genomic_DNA"/>
</dbReference>
<keyword evidence="3 5" id="KW-0964">Secreted</keyword>
<dbReference type="AlphaFoldDB" id="A0A833VT62"/>
<evidence type="ECO:0000313" key="8">
    <source>
        <dbReference type="Proteomes" id="UP000602510"/>
    </source>
</evidence>
<organism evidence="6 8">
    <name type="scientific">Phytophthora infestans</name>
    <name type="common">Potato late blight agent</name>
    <name type="synonym">Botrytis infestans</name>
    <dbReference type="NCBI Taxonomy" id="4787"/>
    <lineage>
        <taxon>Eukaryota</taxon>
        <taxon>Sar</taxon>
        <taxon>Stramenopiles</taxon>
        <taxon>Oomycota</taxon>
        <taxon>Peronosporomycetes</taxon>
        <taxon>Peronosporales</taxon>
        <taxon>Peronosporaceae</taxon>
        <taxon>Phytophthora</taxon>
    </lineage>
</organism>
<name>A0A833VT62_PHYIN</name>
<dbReference type="Proteomes" id="UP000704712">
    <property type="component" value="Unassembled WGS sequence"/>
</dbReference>
<evidence type="ECO:0000313" key="7">
    <source>
        <dbReference type="EMBL" id="KAF4127333.1"/>
    </source>
</evidence>
<comment type="function">
    <text evidence="5">Effector that suppresses plant defense responses during pathogen infection.</text>
</comment>
<feature type="signal peptide" evidence="5">
    <location>
        <begin position="1"/>
        <end position="19"/>
    </location>
</feature>
<dbReference type="EMBL" id="JAACNO010003285">
    <property type="protein sequence ID" value="KAF4127333.1"/>
    <property type="molecule type" value="Genomic_DNA"/>
</dbReference>
<keyword evidence="4 5" id="KW-0732">Signal</keyword>
<evidence type="ECO:0000256" key="4">
    <source>
        <dbReference type="ARBA" id="ARBA00022729"/>
    </source>
</evidence>
<proteinExistence type="inferred from homology"/>
<dbReference type="Pfam" id="PF16810">
    <property type="entry name" value="RXLR"/>
    <property type="match status" value="1"/>
</dbReference>
<evidence type="ECO:0000256" key="1">
    <source>
        <dbReference type="ARBA" id="ARBA00004613"/>
    </source>
</evidence>
<gene>
    <name evidence="6" type="ORF">GN244_ATG21002</name>
    <name evidence="7" type="ORF">GN958_ATG23473</name>
</gene>